<dbReference type="AlphaFoldDB" id="A0A812QRF3"/>
<sequence>MRWSTWTRDSSLRLQAFKEAYPAINDRISIAEAWVFSIPTMAETIAANPPAKGTWWVLGHQPTSDMQRDRSHTPPHDNDIFEAPLQIEPPQMTQPDLDTSEDALWDNMEAEAEKLDNTTDRGKTTNERRFDN</sequence>
<comment type="caution">
    <text evidence="2">The sequence shown here is derived from an EMBL/GenBank/DDBJ whole genome shotgun (WGS) entry which is preliminary data.</text>
</comment>
<evidence type="ECO:0000313" key="2">
    <source>
        <dbReference type="EMBL" id="CAE7399904.1"/>
    </source>
</evidence>
<dbReference type="Proteomes" id="UP000649617">
    <property type="component" value="Unassembled WGS sequence"/>
</dbReference>
<feature type="compositionally biased region" description="Basic and acidic residues" evidence="1">
    <location>
        <begin position="66"/>
        <end position="79"/>
    </location>
</feature>
<feature type="region of interest" description="Disordered" evidence="1">
    <location>
        <begin position="56"/>
        <end position="132"/>
    </location>
</feature>
<protein>
    <submittedName>
        <fullName evidence="2">Uncharacterized protein</fullName>
    </submittedName>
</protein>
<organism evidence="2 3">
    <name type="scientific">Symbiodinium pilosum</name>
    <name type="common">Dinoflagellate</name>
    <dbReference type="NCBI Taxonomy" id="2952"/>
    <lineage>
        <taxon>Eukaryota</taxon>
        <taxon>Sar</taxon>
        <taxon>Alveolata</taxon>
        <taxon>Dinophyceae</taxon>
        <taxon>Suessiales</taxon>
        <taxon>Symbiodiniaceae</taxon>
        <taxon>Symbiodinium</taxon>
    </lineage>
</organism>
<dbReference type="EMBL" id="CAJNIZ010017557">
    <property type="protein sequence ID" value="CAE7399904.1"/>
    <property type="molecule type" value="Genomic_DNA"/>
</dbReference>
<feature type="compositionally biased region" description="Basic and acidic residues" evidence="1">
    <location>
        <begin position="111"/>
        <end position="132"/>
    </location>
</feature>
<proteinExistence type="predicted"/>
<name>A0A812QRF3_SYMPI</name>
<evidence type="ECO:0000313" key="3">
    <source>
        <dbReference type="Proteomes" id="UP000649617"/>
    </source>
</evidence>
<reference evidence="2" key="1">
    <citation type="submission" date="2021-02" db="EMBL/GenBank/DDBJ databases">
        <authorList>
            <person name="Dougan E. K."/>
            <person name="Rhodes N."/>
            <person name="Thang M."/>
            <person name="Chan C."/>
        </authorList>
    </citation>
    <scope>NUCLEOTIDE SEQUENCE</scope>
</reference>
<feature type="compositionally biased region" description="Acidic residues" evidence="1">
    <location>
        <begin position="98"/>
        <end position="110"/>
    </location>
</feature>
<keyword evidence="3" id="KW-1185">Reference proteome</keyword>
<gene>
    <name evidence="2" type="ORF">SPIL2461_LOCUS9861</name>
</gene>
<evidence type="ECO:0000256" key="1">
    <source>
        <dbReference type="SAM" id="MobiDB-lite"/>
    </source>
</evidence>
<accession>A0A812QRF3</accession>